<comment type="caution">
    <text evidence="1">The sequence shown here is derived from an EMBL/GenBank/DDBJ whole genome shotgun (WGS) entry which is preliminary data.</text>
</comment>
<evidence type="ECO:0000313" key="1">
    <source>
        <dbReference type="EMBL" id="MCU5747000.1"/>
    </source>
</evidence>
<organism evidence="1 2">
    <name type="scientific">Staphylococcus marylandisciuri</name>
    <dbReference type="NCBI Taxonomy" id="2981529"/>
    <lineage>
        <taxon>Bacteria</taxon>
        <taxon>Bacillati</taxon>
        <taxon>Bacillota</taxon>
        <taxon>Bacilli</taxon>
        <taxon>Bacillales</taxon>
        <taxon>Staphylococcaceae</taxon>
        <taxon>Staphylococcus</taxon>
    </lineage>
</organism>
<name>A0ABT2QSN2_9STAP</name>
<evidence type="ECO:0000313" key="2">
    <source>
        <dbReference type="Proteomes" id="UP001209553"/>
    </source>
</evidence>
<protein>
    <submittedName>
        <fullName evidence="1">Poly(Glycerol-phosphate) alpha-glucosyltransferase</fullName>
    </submittedName>
</protein>
<proteinExistence type="predicted"/>
<accession>A0ABT2QSN2</accession>
<dbReference type="Proteomes" id="UP001209553">
    <property type="component" value="Unassembled WGS sequence"/>
</dbReference>
<dbReference type="EMBL" id="JAOPKZ010000018">
    <property type="protein sequence ID" value="MCU5747000.1"/>
    <property type="molecule type" value="Genomic_DNA"/>
</dbReference>
<gene>
    <name evidence="1" type="ORF">N9R04_09960</name>
</gene>
<reference evidence="1 2" key="1">
    <citation type="journal article" date="2023" name="Int. J. Syst. Evol. Microbiol.">
        <title>Streptococcus sciuri sp. nov., Staphylococcus marylandisciuri sp. nov. and Staphylococcus americanisciuri sp. nov., isolated from faeces of eastern grey squirrel (Sciurus carolinensis).</title>
        <authorList>
            <person name="Volokhov D.V."/>
            <person name="Zagorodnyaya T.A."/>
            <person name="Furtak V.A."/>
            <person name="Nattanmai G."/>
            <person name="Randall L."/>
            <person name="Jose S."/>
            <person name="Gao Y."/>
            <person name="Eisenberg T."/>
            <person name="Delmonte P."/>
            <person name="Blom J."/>
            <person name="Mitchell K.K."/>
        </authorList>
    </citation>
    <scope>NUCLEOTIDE SEQUENCE [LARGE SCALE GENOMIC DNA]</scope>
    <source>
        <strain evidence="1 2">SQ8-PEA</strain>
    </source>
</reference>
<dbReference type="SUPFAM" id="SSF48208">
    <property type="entry name" value="Six-hairpin glycosidases"/>
    <property type="match status" value="1"/>
</dbReference>
<sequence>MNILESKINELLSYIENDSNLTDRVFISMGSSHTKAKVLLIKKSKSLLKNILKNCQNFKRKHLSYPTWIKIDIVTDETVLPFTDIKHKLLNTRRNYVDFGISFDKYWYLSFLPEEINSNAFIRPSKDKKRFILSENNINNYLRKYTSYKKKFRAKDFDKRDVIQFHTESYILDDSNIIKLEKNGSHKQPLRKIEDLHAEIDSMIDKGVHFLKDMLEDSGKYIYGYFPHFDKKINFYNILRHSSSSYALIEGLTYIDEDISFMKKAIDYVIDNHIISTDDVSYVFDNTNNINEIKLGQNASFIFMVCEYLKAYPDDINYLKIAQNVARGILSMIDIETGNTTHVLNYPSLTVKESFRIVYYDGEAALALLRLYKIDNNENWLNTVQKLFEHFINEKYWRYHDHWLAYCTNELSQIIPSERYYKFGILNASTHLKYIKDRETTYPTFLEMLVATYRLIQNAKENGYHDLVSSLIDEDELVDTIHNRADYQRTGHFYPEYAMYFKLPHRILGSFFIKHHGYRVRIDDIEHYISGYIQYQKEFKNKSS</sequence>
<dbReference type="InterPro" id="IPR008928">
    <property type="entry name" value="6-hairpin_glycosidase_sf"/>
</dbReference>
<keyword evidence="2" id="KW-1185">Reference proteome</keyword>
<dbReference type="RefSeq" id="WP_262856706.1">
    <property type="nucleotide sequence ID" value="NZ_JAOPKZ010000018.1"/>
</dbReference>